<organism evidence="2 3">
    <name type="scientific">Halogeometricum luteum</name>
    <dbReference type="NCBI Taxonomy" id="2950537"/>
    <lineage>
        <taxon>Archaea</taxon>
        <taxon>Methanobacteriati</taxon>
        <taxon>Methanobacteriota</taxon>
        <taxon>Stenosarchaea group</taxon>
        <taxon>Halobacteria</taxon>
        <taxon>Halobacteriales</taxon>
        <taxon>Haloferacaceae</taxon>
        <taxon>Halogeometricum</taxon>
    </lineage>
</organism>
<evidence type="ECO:0000313" key="3">
    <source>
        <dbReference type="Proteomes" id="UP001254813"/>
    </source>
</evidence>
<feature type="transmembrane region" description="Helical" evidence="1">
    <location>
        <begin position="127"/>
        <end position="149"/>
    </location>
</feature>
<feature type="transmembrane region" description="Helical" evidence="1">
    <location>
        <begin position="21"/>
        <end position="42"/>
    </location>
</feature>
<evidence type="ECO:0000256" key="1">
    <source>
        <dbReference type="SAM" id="Phobius"/>
    </source>
</evidence>
<keyword evidence="1" id="KW-0472">Membrane</keyword>
<dbReference type="RefSeq" id="WP_310929289.1">
    <property type="nucleotide sequence ID" value="NZ_JAMQOQ010000003.1"/>
</dbReference>
<keyword evidence="1" id="KW-0812">Transmembrane</keyword>
<dbReference type="Proteomes" id="UP001254813">
    <property type="component" value="Unassembled WGS sequence"/>
</dbReference>
<sequence length="308" mass="33045">MVTATRSEQETLLADLELTRGLTIQMTCLGTLGLIVGATLLSGLYQTVTGHAVTFQFAPSGVAWWTSALDVLVILVLGTVFIIPHEWLHGLAIRYYGGKPKYGVGLAHFILPYAYATTDHEFTRNQFIVLLMTPLVVMTTVGVPVMLIFEWDWLIVPLAANAAGAIADLWMTMTLLSVPADARLQDHPNGVRIYGRASDRPRRISVTALVWDAFSGAAVAAVAVFILLAVGGPLILALLGVGSLTVGTEGTIIYLFSFVSTPTEISLSVGPGVLSIGAVLGLAYAFIRSYRRAKERVDEATTDTATKH</sequence>
<reference evidence="2 3" key="1">
    <citation type="submission" date="2022-06" db="EMBL/GenBank/DDBJ databases">
        <title>Halogeometricum sp. a new haloarchaeum isolate from saline soil.</title>
        <authorList>
            <person name="Strakova D."/>
            <person name="Galisteo C."/>
            <person name="Sanchez-Porro C."/>
            <person name="Ventosa A."/>
        </authorList>
    </citation>
    <scope>NUCLEOTIDE SEQUENCE [LARGE SCALE GENOMIC DNA]</scope>
    <source>
        <strain evidence="3">S3BR25-2</strain>
    </source>
</reference>
<feature type="transmembrane region" description="Helical" evidence="1">
    <location>
        <begin position="235"/>
        <end position="259"/>
    </location>
</feature>
<accession>A0ABU2G3P2</accession>
<dbReference type="InterPro" id="IPR021683">
    <property type="entry name" value="DUF3267"/>
</dbReference>
<keyword evidence="3" id="KW-1185">Reference proteome</keyword>
<dbReference type="Pfam" id="PF11667">
    <property type="entry name" value="DUF3267"/>
    <property type="match status" value="1"/>
</dbReference>
<evidence type="ECO:0000313" key="2">
    <source>
        <dbReference type="EMBL" id="MDS0295407.1"/>
    </source>
</evidence>
<dbReference type="EMBL" id="JAMQOQ010000003">
    <property type="protein sequence ID" value="MDS0295407.1"/>
    <property type="molecule type" value="Genomic_DNA"/>
</dbReference>
<feature type="transmembrane region" description="Helical" evidence="1">
    <location>
        <begin position="62"/>
        <end position="84"/>
    </location>
</feature>
<protein>
    <submittedName>
        <fullName evidence="2">DUF3267 domain-containing protein</fullName>
    </submittedName>
</protein>
<proteinExistence type="predicted"/>
<comment type="caution">
    <text evidence="2">The sequence shown here is derived from an EMBL/GenBank/DDBJ whole genome shotgun (WGS) entry which is preliminary data.</text>
</comment>
<name>A0ABU2G3P2_9EURY</name>
<keyword evidence="1" id="KW-1133">Transmembrane helix</keyword>
<gene>
    <name evidence="2" type="ORF">NDI79_14645</name>
</gene>
<feature type="transmembrane region" description="Helical" evidence="1">
    <location>
        <begin position="208"/>
        <end position="228"/>
    </location>
</feature>
<feature type="transmembrane region" description="Helical" evidence="1">
    <location>
        <begin position="265"/>
        <end position="287"/>
    </location>
</feature>